<dbReference type="Proteomes" id="UP001212841">
    <property type="component" value="Unassembled WGS sequence"/>
</dbReference>
<feature type="non-terminal residue" evidence="2">
    <location>
        <position position="260"/>
    </location>
</feature>
<feature type="compositionally biased region" description="Basic and acidic residues" evidence="1">
    <location>
        <begin position="249"/>
        <end position="260"/>
    </location>
</feature>
<dbReference type="EMBL" id="JADGJD010003181">
    <property type="protein sequence ID" value="KAJ3025091.1"/>
    <property type="molecule type" value="Genomic_DNA"/>
</dbReference>
<keyword evidence="3" id="KW-1185">Reference proteome</keyword>
<name>A0AAD5WVQ6_9FUNG</name>
<organism evidence="2 3">
    <name type="scientific">Rhizophlyctis rosea</name>
    <dbReference type="NCBI Taxonomy" id="64517"/>
    <lineage>
        <taxon>Eukaryota</taxon>
        <taxon>Fungi</taxon>
        <taxon>Fungi incertae sedis</taxon>
        <taxon>Chytridiomycota</taxon>
        <taxon>Chytridiomycota incertae sedis</taxon>
        <taxon>Chytridiomycetes</taxon>
        <taxon>Rhizophlyctidales</taxon>
        <taxon>Rhizophlyctidaceae</taxon>
        <taxon>Rhizophlyctis</taxon>
    </lineage>
</organism>
<dbReference type="AlphaFoldDB" id="A0AAD5WVQ6"/>
<protein>
    <submittedName>
        <fullName evidence="2">Uncharacterized protein</fullName>
    </submittedName>
</protein>
<proteinExistence type="predicted"/>
<gene>
    <name evidence="2" type="ORF">HK097_006758</name>
</gene>
<evidence type="ECO:0000313" key="2">
    <source>
        <dbReference type="EMBL" id="KAJ3025091.1"/>
    </source>
</evidence>
<feature type="region of interest" description="Disordered" evidence="1">
    <location>
        <begin position="30"/>
        <end position="50"/>
    </location>
</feature>
<feature type="region of interest" description="Disordered" evidence="1">
    <location>
        <begin position="233"/>
        <end position="260"/>
    </location>
</feature>
<evidence type="ECO:0000313" key="3">
    <source>
        <dbReference type="Proteomes" id="UP001212841"/>
    </source>
</evidence>
<accession>A0AAD5WVQ6</accession>
<evidence type="ECO:0000256" key="1">
    <source>
        <dbReference type="SAM" id="MobiDB-lite"/>
    </source>
</evidence>
<sequence length="260" mass="26453">GREAGVARSSYFSREYVPVDPREEGVVEVGGEGKEIPLESEAEPQTEQSAPTFDPAALAALLGNAPSLQIPGLAPIPQNAPLFGGAPTPGATGNNLSGLLAGLQNPGVSGIGLGALTGLGGGLPGLGAGLPNVGQQPVQTTMDPHALIQSMLPHASVMAGISRAGMEGLVNAFRMNPQYQVIAHQMMNGGGQLSLIFGAFAQTTDEALLQRAIPFAIQLADTARQMAAPTLAAQGGFGVGPTNSAPPPDARRDRGGRRDR</sequence>
<reference evidence="2" key="1">
    <citation type="submission" date="2020-05" db="EMBL/GenBank/DDBJ databases">
        <title>Phylogenomic resolution of chytrid fungi.</title>
        <authorList>
            <person name="Stajich J.E."/>
            <person name="Amses K."/>
            <person name="Simmons R."/>
            <person name="Seto K."/>
            <person name="Myers J."/>
            <person name="Bonds A."/>
            <person name="Quandt C.A."/>
            <person name="Barry K."/>
            <person name="Liu P."/>
            <person name="Grigoriev I."/>
            <person name="Longcore J.E."/>
            <person name="James T.Y."/>
        </authorList>
    </citation>
    <scope>NUCLEOTIDE SEQUENCE</scope>
    <source>
        <strain evidence="2">JEL0318</strain>
    </source>
</reference>
<comment type="caution">
    <text evidence="2">The sequence shown here is derived from an EMBL/GenBank/DDBJ whole genome shotgun (WGS) entry which is preliminary data.</text>
</comment>
<feature type="non-terminal residue" evidence="2">
    <location>
        <position position="1"/>
    </location>
</feature>